<gene>
    <name evidence="1" type="ORF">K443DRAFT_339743</name>
</gene>
<dbReference type="EMBL" id="KN838769">
    <property type="protein sequence ID" value="KIJ95044.1"/>
    <property type="molecule type" value="Genomic_DNA"/>
</dbReference>
<protein>
    <submittedName>
        <fullName evidence="1">Uncharacterized protein</fullName>
    </submittedName>
</protein>
<dbReference type="AlphaFoldDB" id="A0A0C9WJP3"/>
<dbReference type="Proteomes" id="UP000054477">
    <property type="component" value="Unassembled WGS sequence"/>
</dbReference>
<keyword evidence="2" id="KW-1185">Reference proteome</keyword>
<organism evidence="1 2">
    <name type="scientific">Laccaria amethystina LaAM-08-1</name>
    <dbReference type="NCBI Taxonomy" id="1095629"/>
    <lineage>
        <taxon>Eukaryota</taxon>
        <taxon>Fungi</taxon>
        <taxon>Dikarya</taxon>
        <taxon>Basidiomycota</taxon>
        <taxon>Agaricomycotina</taxon>
        <taxon>Agaricomycetes</taxon>
        <taxon>Agaricomycetidae</taxon>
        <taxon>Agaricales</taxon>
        <taxon>Agaricineae</taxon>
        <taxon>Hydnangiaceae</taxon>
        <taxon>Laccaria</taxon>
    </lineage>
</organism>
<name>A0A0C9WJP3_9AGAR</name>
<proteinExistence type="predicted"/>
<accession>A0A0C9WJP3</accession>
<evidence type="ECO:0000313" key="1">
    <source>
        <dbReference type="EMBL" id="KIJ95044.1"/>
    </source>
</evidence>
<reference evidence="1 2" key="1">
    <citation type="submission" date="2014-04" db="EMBL/GenBank/DDBJ databases">
        <authorList>
            <consortium name="DOE Joint Genome Institute"/>
            <person name="Kuo A."/>
            <person name="Kohler A."/>
            <person name="Nagy L.G."/>
            <person name="Floudas D."/>
            <person name="Copeland A."/>
            <person name="Barry K.W."/>
            <person name="Cichocki N."/>
            <person name="Veneault-Fourrey C."/>
            <person name="LaButti K."/>
            <person name="Lindquist E.A."/>
            <person name="Lipzen A."/>
            <person name="Lundell T."/>
            <person name="Morin E."/>
            <person name="Murat C."/>
            <person name="Sun H."/>
            <person name="Tunlid A."/>
            <person name="Henrissat B."/>
            <person name="Grigoriev I.V."/>
            <person name="Hibbett D.S."/>
            <person name="Martin F."/>
            <person name="Nordberg H.P."/>
            <person name="Cantor M.N."/>
            <person name="Hua S.X."/>
        </authorList>
    </citation>
    <scope>NUCLEOTIDE SEQUENCE [LARGE SCALE GENOMIC DNA]</scope>
    <source>
        <strain evidence="1 2">LaAM-08-1</strain>
    </source>
</reference>
<evidence type="ECO:0000313" key="2">
    <source>
        <dbReference type="Proteomes" id="UP000054477"/>
    </source>
</evidence>
<dbReference type="HOGENOM" id="CLU_2121463_0_0_1"/>
<sequence length="114" mass="12494">MSAGPSKSSSYCSFPSTNKTTTLADAVFVHVPHELWRLSRSSTSISASSSNIRRVRSRTSSRSARIRASLVRSHCESTPARNLRGGNIIGYAMVLSIHFNREPSESKFVDVPIP</sequence>
<reference evidence="2" key="2">
    <citation type="submission" date="2015-01" db="EMBL/GenBank/DDBJ databases">
        <title>Evolutionary Origins and Diversification of the Mycorrhizal Mutualists.</title>
        <authorList>
            <consortium name="DOE Joint Genome Institute"/>
            <consortium name="Mycorrhizal Genomics Consortium"/>
            <person name="Kohler A."/>
            <person name="Kuo A."/>
            <person name="Nagy L.G."/>
            <person name="Floudas D."/>
            <person name="Copeland A."/>
            <person name="Barry K.W."/>
            <person name="Cichocki N."/>
            <person name="Veneault-Fourrey C."/>
            <person name="LaButti K."/>
            <person name="Lindquist E.A."/>
            <person name="Lipzen A."/>
            <person name="Lundell T."/>
            <person name="Morin E."/>
            <person name="Murat C."/>
            <person name="Riley R."/>
            <person name="Ohm R."/>
            <person name="Sun H."/>
            <person name="Tunlid A."/>
            <person name="Henrissat B."/>
            <person name="Grigoriev I.V."/>
            <person name="Hibbett D.S."/>
            <person name="Martin F."/>
        </authorList>
    </citation>
    <scope>NUCLEOTIDE SEQUENCE [LARGE SCALE GENOMIC DNA]</scope>
    <source>
        <strain evidence="2">LaAM-08-1</strain>
    </source>
</reference>